<evidence type="ECO:0000259" key="8">
    <source>
        <dbReference type="Pfam" id="PF02397"/>
    </source>
</evidence>
<keyword evidence="6 7" id="KW-0472">Membrane</keyword>
<dbReference type="InterPro" id="IPR003362">
    <property type="entry name" value="Bact_transf"/>
</dbReference>
<protein>
    <submittedName>
        <fullName evidence="9">UDP-phosphate galactose phosphotransferase</fullName>
    </submittedName>
</protein>
<dbReference type="NCBIfam" id="TIGR03025">
    <property type="entry name" value="EPS_sugtrans"/>
    <property type="match status" value="1"/>
</dbReference>
<feature type="transmembrane region" description="Helical" evidence="7">
    <location>
        <begin position="85"/>
        <end position="104"/>
    </location>
</feature>
<dbReference type="GO" id="GO:0016020">
    <property type="term" value="C:membrane"/>
    <property type="evidence" value="ECO:0007669"/>
    <property type="project" value="UniProtKB-SubCell"/>
</dbReference>
<dbReference type="Pfam" id="PF02397">
    <property type="entry name" value="Bac_transf"/>
    <property type="match status" value="1"/>
</dbReference>
<feature type="transmembrane region" description="Helical" evidence="7">
    <location>
        <begin position="265"/>
        <end position="289"/>
    </location>
</feature>
<keyword evidence="3" id="KW-0808">Transferase</keyword>
<keyword evidence="5 7" id="KW-1133">Transmembrane helix</keyword>
<dbReference type="Proteomes" id="UP000660047">
    <property type="component" value="Unassembled WGS sequence"/>
</dbReference>
<evidence type="ECO:0000256" key="1">
    <source>
        <dbReference type="ARBA" id="ARBA00004141"/>
    </source>
</evidence>
<feature type="domain" description="Bacterial sugar transferase" evidence="8">
    <location>
        <begin position="260"/>
        <end position="439"/>
    </location>
</feature>
<feature type="transmembrane region" description="Helical" evidence="7">
    <location>
        <begin position="116"/>
        <end position="139"/>
    </location>
</feature>
<dbReference type="PANTHER" id="PTHR30576">
    <property type="entry name" value="COLANIC BIOSYNTHESIS UDP-GLUCOSE LIPID CARRIER TRANSFERASE"/>
    <property type="match status" value="1"/>
</dbReference>
<evidence type="ECO:0000256" key="6">
    <source>
        <dbReference type="ARBA" id="ARBA00023136"/>
    </source>
</evidence>
<dbReference type="EMBL" id="BLYL01000007">
    <property type="protein sequence ID" value="GFO94434.1"/>
    <property type="molecule type" value="Genomic_DNA"/>
</dbReference>
<dbReference type="PANTHER" id="PTHR30576:SF0">
    <property type="entry name" value="UNDECAPRENYL-PHOSPHATE N-ACETYLGALACTOSAMINYL 1-PHOSPHATE TRANSFERASE-RELATED"/>
    <property type="match status" value="1"/>
</dbReference>
<organism evidence="9 10">
    <name type="scientific">Coprococcus eutactus</name>
    <dbReference type="NCBI Taxonomy" id="33043"/>
    <lineage>
        <taxon>Bacteria</taxon>
        <taxon>Bacillati</taxon>
        <taxon>Bacillota</taxon>
        <taxon>Clostridia</taxon>
        <taxon>Lachnospirales</taxon>
        <taxon>Lachnospiraceae</taxon>
        <taxon>Coprococcus</taxon>
    </lineage>
</organism>
<name>A0AAI9K2B4_9FIRM</name>
<evidence type="ECO:0000256" key="2">
    <source>
        <dbReference type="ARBA" id="ARBA00006464"/>
    </source>
</evidence>
<sequence length="493" mass="57084">MEENRRVRKRDRYKRLITVGEACVLIAVELVLFGLMWYRDYEVTLTLPFWRRGNWAVIGMYGIIIILFTKLYGGYRVGFFRLLDIVYSQLLALVCANVVGYLQLCIICRDYVNPVPLLKVTGLETIVILIWIFACRFLYAKMYPPRHLLLVYGYKTPIEFIDKINARKDKYVIEDRIHVSEGEQAIKEKILQYDGVIICETKAYIRNELVKYCFEHSIRSYVVPKLSDIIILGAEPIHLFDTPILLSRNQGLTGDDMIIKRIMDVICGFILLVIASPFMLISALAIWLYDRGPVFYKQDRLTLNGKVFKIIKFRSMKMDSEAGGAQLAKKDDDRITPVGKWLRKLHLDELPQLFNVLKGDMSLVGPRPERPEIAELYKKTFPEFDYRLKMKAGLTGYAQVYGKYNTTPRDKVKLDLTYYEQYSIWLDLKLMLLTVKIMFQKETSEGIASNMTTALRDGEKVQIPSPVNVKPEGLDESEDAFYDLGKTVQKTDK</sequence>
<reference evidence="9" key="1">
    <citation type="submission" date="2020-06" db="EMBL/GenBank/DDBJ databases">
        <title>Characterization of fructooligosaccharide metabolism and fructooligosaccharide-degrading enzymes in human commensal butyrate producers.</title>
        <authorList>
            <person name="Tanno H."/>
            <person name="Fujii T."/>
            <person name="Hirano K."/>
            <person name="Maeno S."/>
            <person name="Tonozuka T."/>
            <person name="Sakamoto M."/>
            <person name="Ohkuma M."/>
            <person name="Tochio T."/>
            <person name="Endo A."/>
        </authorList>
    </citation>
    <scope>NUCLEOTIDE SEQUENCE</scope>
    <source>
        <strain evidence="9">JCM 31265</strain>
    </source>
</reference>
<evidence type="ECO:0000256" key="7">
    <source>
        <dbReference type="SAM" id="Phobius"/>
    </source>
</evidence>
<evidence type="ECO:0000256" key="5">
    <source>
        <dbReference type="ARBA" id="ARBA00022989"/>
    </source>
</evidence>
<dbReference type="RefSeq" id="WP_055223734.1">
    <property type="nucleotide sequence ID" value="NZ_BLYL01000007.1"/>
</dbReference>
<gene>
    <name evidence="9" type="ORF">COEU31_14800</name>
</gene>
<evidence type="ECO:0000256" key="3">
    <source>
        <dbReference type="ARBA" id="ARBA00022679"/>
    </source>
</evidence>
<proteinExistence type="inferred from homology"/>
<accession>A0AAI9K2B4</accession>
<comment type="subcellular location">
    <subcellularLocation>
        <location evidence="1">Membrane</location>
        <topology evidence="1">Multi-pass membrane protein</topology>
    </subcellularLocation>
</comment>
<dbReference type="InterPro" id="IPR017475">
    <property type="entry name" value="EPS_sugar_tfrase"/>
</dbReference>
<feature type="transmembrane region" description="Helical" evidence="7">
    <location>
        <begin position="16"/>
        <end position="38"/>
    </location>
</feature>
<dbReference type="GO" id="GO:0016780">
    <property type="term" value="F:phosphotransferase activity, for other substituted phosphate groups"/>
    <property type="evidence" value="ECO:0007669"/>
    <property type="project" value="TreeGrafter"/>
</dbReference>
<evidence type="ECO:0000256" key="4">
    <source>
        <dbReference type="ARBA" id="ARBA00022692"/>
    </source>
</evidence>
<evidence type="ECO:0000313" key="9">
    <source>
        <dbReference type="EMBL" id="GFO94434.1"/>
    </source>
</evidence>
<feature type="transmembrane region" description="Helical" evidence="7">
    <location>
        <begin position="53"/>
        <end position="73"/>
    </location>
</feature>
<dbReference type="AlphaFoldDB" id="A0AAI9K2B4"/>
<comment type="similarity">
    <text evidence="2">Belongs to the bacterial sugar transferase family.</text>
</comment>
<comment type="caution">
    <text evidence="9">The sequence shown here is derived from an EMBL/GenBank/DDBJ whole genome shotgun (WGS) entry which is preliminary data.</text>
</comment>
<keyword evidence="4 7" id="KW-0812">Transmembrane</keyword>
<evidence type="ECO:0000313" key="10">
    <source>
        <dbReference type="Proteomes" id="UP000660047"/>
    </source>
</evidence>